<evidence type="ECO:0000256" key="5">
    <source>
        <dbReference type="ARBA" id="ARBA00022989"/>
    </source>
</evidence>
<evidence type="ECO:0000256" key="9">
    <source>
        <dbReference type="SAM" id="Phobius"/>
    </source>
</evidence>
<keyword evidence="6 9" id="KW-0472">Membrane</keyword>
<evidence type="ECO:0000313" key="10">
    <source>
        <dbReference type="EMBL" id="SPD24291.1"/>
    </source>
</evidence>
<feature type="region of interest" description="Disordered" evidence="8">
    <location>
        <begin position="1"/>
        <end position="22"/>
    </location>
</feature>
<keyword evidence="3 9" id="KW-0812">Transmembrane</keyword>
<evidence type="ECO:0000256" key="7">
    <source>
        <dbReference type="ARBA" id="ARBA00023265"/>
    </source>
</evidence>
<evidence type="ECO:0000256" key="8">
    <source>
        <dbReference type="SAM" id="MobiDB-lite"/>
    </source>
</evidence>
<comment type="subcellular location">
    <subcellularLocation>
        <location evidence="1">Membrane</location>
        <topology evidence="1">Multi-pass membrane protein</topology>
    </subcellularLocation>
</comment>
<sequence length="157" mass="18030">MSNHGDRKLECSPQNPFSLSHPHPEYAGKIALPLRWRTAPHLVGKIQTQGWLGTSQFEFGVRVWVERPSQGPNSLAYAEEFLKLVLLVGTKLQHVIATLALENACINEFFSGAKLRPRDDLFWFKKPELLLSLIHFVLFQNAFELASFFWFWVIPLP</sequence>
<protein>
    <submittedName>
        <fullName evidence="10">Uncharacterized protein</fullName>
    </submittedName>
</protein>
<feature type="compositionally biased region" description="Basic and acidic residues" evidence="8">
    <location>
        <begin position="1"/>
        <end position="10"/>
    </location>
</feature>
<reference evidence="10" key="1">
    <citation type="submission" date="2018-02" db="EMBL/GenBank/DDBJ databases">
        <authorList>
            <person name="Cohen D.B."/>
            <person name="Kent A.D."/>
        </authorList>
    </citation>
    <scope>NUCLEOTIDE SEQUENCE</scope>
</reference>
<accession>A0A2N9IK24</accession>
<keyword evidence="4" id="KW-0611">Plant defense</keyword>
<feature type="transmembrane region" description="Helical" evidence="9">
    <location>
        <begin position="129"/>
        <end position="153"/>
    </location>
</feature>
<dbReference type="PANTHER" id="PTHR31942">
    <property type="entry name" value="MLO-LIKE PROTEIN 1"/>
    <property type="match status" value="1"/>
</dbReference>
<dbReference type="PANTHER" id="PTHR31942:SF77">
    <property type="entry name" value="MLO-LIKE PROTEIN 14"/>
    <property type="match status" value="1"/>
</dbReference>
<comment type="similarity">
    <text evidence="2">Belongs to the MLO family.</text>
</comment>
<dbReference type="AlphaFoldDB" id="A0A2N9IK24"/>
<dbReference type="Pfam" id="PF03094">
    <property type="entry name" value="Mlo"/>
    <property type="match status" value="1"/>
</dbReference>
<keyword evidence="7" id="KW-0568">Pathogenesis-related protein</keyword>
<dbReference type="InterPro" id="IPR004326">
    <property type="entry name" value="Mlo"/>
</dbReference>
<evidence type="ECO:0000256" key="3">
    <source>
        <dbReference type="ARBA" id="ARBA00022692"/>
    </source>
</evidence>
<name>A0A2N9IK24_FAGSY</name>
<organism evidence="10">
    <name type="scientific">Fagus sylvatica</name>
    <name type="common">Beechnut</name>
    <dbReference type="NCBI Taxonomy" id="28930"/>
    <lineage>
        <taxon>Eukaryota</taxon>
        <taxon>Viridiplantae</taxon>
        <taxon>Streptophyta</taxon>
        <taxon>Embryophyta</taxon>
        <taxon>Tracheophyta</taxon>
        <taxon>Spermatophyta</taxon>
        <taxon>Magnoliopsida</taxon>
        <taxon>eudicotyledons</taxon>
        <taxon>Gunneridae</taxon>
        <taxon>Pentapetalae</taxon>
        <taxon>rosids</taxon>
        <taxon>fabids</taxon>
        <taxon>Fagales</taxon>
        <taxon>Fagaceae</taxon>
        <taxon>Fagus</taxon>
    </lineage>
</organism>
<evidence type="ECO:0000256" key="6">
    <source>
        <dbReference type="ARBA" id="ARBA00023136"/>
    </source>
</evidence>
<gene>
    <name evidence="10" type="ORF">FSB_LOCUS52173</name>
</gene>
<dbReference type="EMBL" id="OIVN01005868">
    <property type="protein sequence ID" value="SPD24291.1"/>
    <property type="molecule type" value="Genomic_DNA"/>
</dbReference>
<dbReference type="GO" id="GO:0016020">
    <property type="term" value="C:membrane"/>
    <property type="evidence" value="ECO:0007669"/>
    <property type="project" value="UniProtKB-SubCell"/>
</dbReference>
<dbReference type="GO" id="GO:0006952">
    <property type="term" value="P:defense response"/>
    <property type="evidence" value="ECO:0007669"/>
    <property type="project" value="UniProtKB-KW"/>
</dbReference>
<evidence type="ECO:0000256" key="2">
    <source>
        <dbReference type="ARBA" id="ARBA00006574"/>
    </source>
</evidence>
<evidence type="ECO:0000256" key="4">
    <source>
        <dbReference type="ARBA" id="ARBA00022821"/>
    </source>
</evidence>
<proteinExistence type="inferred from homology"/>
<keyword evidence="5 9" id="KW-1133">Transmembrane helix</keyword>
<evidence type="ECO:0000256" key="1">
    <source>
        <dbReference type="ARBA" id="ARBA00004141"/>
    </source>
</evidence>